<dbReference type="AlphaFoldDB" id="A0AAT9G5C9"/>
<dbReference type="GO" id="GO:0005524">
    <property type="term" value="F:ATP binding"/>
    <property type="evidence" value="ECO:0007669"/>
    <property type="project" value="UniProtKB-UniRule"/>
</dbReference>
<gene>
    <name evidence="8 10" type="primary">trpS</name>
    <name evidence="10" type="ORF">ACHINZ_5550</name>
</gene>
<dbReference type="FunFam" id="1.10.240.10:FF:000002">
    <property type="entry name" value="Tryptophan--tRNA ligase"/>
    <property type="match status" value="1"/>
</dbReference>
<dbReference type="EMBL" id="AP028961">
    <property type="protein sequence ID" value="BET44880.1"/>
    <property type="molecule type" value="Genomic_DNA"/>
</dbReference>
<evidence type="ECO:0000256" key="7">
    <source>
        <dbReference type="ARBA" id="ARBA00049929"/>
    </source>
</evidence>
<dbReference type="GO" id="GO:0005829">
    <property type="term" value="C:cytosol"/>
    <property type="evidence" value="ECO:0007669"/>
    <property type="project" value="TreeGrafter"/>
</dbReference>
<evidence type="ECO:0000256" key="5">
    <source>
        <dbReference type="ARBA" id="ARBA00022917"/>
    </source>
</evidence>
<feature type="binding site" evidence="8">
    <location>
        <begin position="23"/>
        <end position="25"/>
    </location>
    <ligand>
        <name>ATP</name>
        <dbReference type="ChEBI" id="CHEBI:30616"/>
    </ligand>
</feature>
<dbReference type="Pfam" id="PF00579">
    <property type="entry name" value="tRNA-synt_1b"/>
    <property type="match status" value="1"/>
</dbReference>
<keyword evidence="5 8" id="KW-0648">Protein biosynthesis</keyword>
<dbReference type="InterPro" id="IPR002305">
    <property type="entry name" value="aa-tRNA-synth_Ic"/>
</dbReference>
<evidence type="ECO:0000256" key="4">
    <source>
        <dbReference type="ARBA" id="ARBA00022840"/>
    </source>
</evidence>
<feature type="short sequence motif" description="'KMSKS' region" evidence="8">
    <location>
        <begin position="208"/>
        <end position="212"/>
    </location>
</feature>
<dbReference type="InterPro" id="IPR024109">
    <property type="entry name" value="Trp-tRNA-ligase_bac-type"/>
</dbReference>
<feature type="binding site" evidence="8">
    <location>
        <begin position="31"/>
        <end position="32"/>
    </location>
    <ligand>
        <name>ATP</name>
        <dbReference type="ChEBI" id="CHEBI:30616"/>
    </ligand>
</feature>
<evidence type="ECO:0000256" key="3">
    <source>
        <dbReference type="ARBA" id="ARBA00022741"/>
    </source>
</evidence>
<dbReference type="InterPro" id="IPR001412">
    <property type="entry name" value="aa-tRNA-synth_I_CS"/>
</dbReference>
<keyword evidence="3 8" id="KW-0547">Nucleotide-binding</keyword>
<comment type="subcellular location">
    <subcellularLocation>
        <location evidence="8">Cytoplasm</location>
    </subcellularLocation>
</comment>
<dbReference type="GO" id="GO:0006436">
    <property type="term" value="P:tryptophanyl-tRNA aminoacylation"/>
    <property type="evidence" value="ECO:0007669"/>
    <property type="project" value="UniProtKB-UniRule"/>
</dbReference>
<keyword evidence="4 8" id="KW-0067">ATP-binding</keyword>
<dbReference type="HAMAP" id="MF_00140_B">
    <property type="entry name" value="Trp_tRNA_synth_B"/>
    <property type="match status" value="1"/>
</dbReference>
<comment type="similarity">
    <text evidence="1 8 9">Belongs to the class-I aminoacyl-tRNA synthetase family.</text>
</comment>
<sequence length="344" mass="39589">MNINEMHIVSDIKKKPIVFSAIQPSGTITIGNYVGAVRQWINMQHKFDCIYCIVDQHAMTIRPKPSELKKNILDILALFLACGIDYNKCIIFIQSHVPQHSQLSWILNCYTYYGELKRMIQFKNHLLKNNYNINVGLMNYPILMIADILLYQTNIVPVGIDQKQHLELCRTVARRFNSIYKQDIFTIPQCFFVDSGNLVMSLQKPQEKMSKSDINKNNLISLLEDPSWAAKKIKKACTDSNNPPKIIFDTVNKPGISNLIYILSGITNMSIGDIEDKFVDNKYDDFKNIVAEAVSIKLHNIQEKFFEFRRNEKLLFQIISEGALQASNRAQQTLIKLYDIIGFV</sequence>
<dbReference type="PRINTS" id="PR01039">
    <property type="entry name" value="TRNASYNTHTRP"/>
</dbReference>
<dbReference type="PROSITE" id="PS00178">
    <property type="entry name" value="AA_TRNA_LIGASE_I"/>
    <property type="match status" value="1"/>
</dbReference>
<keyword evidence="6 8" id="KW-0030">Aminoacyl-tRNA synthetase</keyword>
<evidence type="ECO:0000313" key="10">
    <source>
        <dbReference type="EMBL" id="BET44880.1"/>
    </source>
</evidence>
<name>A0AAT9G5C9_9ENTR</name>
<evidence type="ECO:0000256" key="6">
    <source>
        <dbReference type="ARBA" id="ARBA00023146"/>
    </source>
</evidence>
<dbReference type="PANTHER" id="PTHR43766:SF1">
    <property type="entry name" value="TRYPTOPHAN--TRNA LIGASE, MITOCHONDRIAL"/>
    <property type="match status" value="1"/>
</dbReference>
<dbReference type="Gene3D" id="1.10.240.10">
    <property type="entry name" value="Tyrosyl-Transfer RNA Synthetase"/>
    <property type="match status" value="1"/>
</dbReference>
<feature type="binding site" evidence="8">
    <location>
        <position position="147"/>
    </location>
    <ligand>
        <name>L-tryptophan</name>
        <dbReference type="ChEBI" id="CHEBI:57912"/>
    </ligand>
</feature>
<reference evidence="10" key="2">
    <citation type="submission" date="2023-10" db="EMBL/GenBank/DDBJ databases">
        <authorList>
            <person name="Koga R."/>
            <person name="Fukatsu T."/>
        </authorList>
    </citation>
    <scope>NUCLEOTIDE SEQUENCE</scope>
    <source>
        <strain evidence="10">Kw-01</strain>
    </source>
</reference>
<dbReference type="InterPro" id="IPR002306">
    <property type="entry name" value="Trp-tRNA-ligase"/>
</dbReference>
<comment type="catalytic activity">
    <reaction evidence="7 8">
        <text>tRNA(Trp) + L-tryptophan + ATP = L-tryptophyl-tRNA(Trp) + AMP + diphosphate + H(+)</text>
        <dbReference type="Rhea" id="RHEA:24080"/>
        <dbReference type="Rhea" id="RHEA-COMP:9671"/>
        <dbReference type="Rhea" id="RHEA-COMP:9705"/>
        <dbReference type="ChEBI" id="CHEBI:15378"/>
        <dbReference type="ChEBI" id="CHEBI:30616"/>
        <dbReference type="ChEBI" id="CHEBI:33019"/>
        <dbReference type="ChEBI" id="CHEBI:57912"/>
        <dbReference type="ChEBI" id="CHEBI:78442"/>
        <dbReference type="ChEBI" id="CHEBI:78535"/>
        <dbReference type="ChEBI" id="CHEBI:456215"/>
        <dbReference type="EC" id="6.1.1.2"/>
    </reaction>
</comment>
<feature type="binding site" evidence="8">
    <location>
        <position position="199"/>
    </location>
    <ligand>
        <name>ATP</name>
        <dbReference type="ChEBI" id="CHEBI:30616"/>
    </ligand>
</feature>
<feature type="binding site" evidence="8">
    <location>
        <begin position="208"/>
        <end position="212"/>
    </location>
    <ligand>
        <name>ATP</name>
        <dbReference type="ChEBI" id="CHEBI:30616"/>
    </ligand>
</feature>
<proteinExistence type="inferred from homology"/>
<dbReference type="InterPro" id="IPR014729">
    <property type="entry name" value="Rossmann-like_a/b/a_fold"/>
</dbReference>
<dbReference type="InterPro" id="IPR050203">
    <property type="entry name" value="Trp-tRNA_synthetase"/>
</dbReference>
<comment type="function">
    <text evidence="8">Catalyzes the attachment of tryptophan to tRNA(Trp).</text>
</comment>
<accession>A0AAT9G5C9</accession>
<protein>
    <recommendedName>
        <fullName evidence="8">Tryptophan--tRNA ligase</fullName>
        <ecNumber evidence="8">6.1.1.2</ecNumber>
    </recommendedName>
    <alternativeName>
        <fullName evidence="8">Tryptophanyl-tRNA synthetase</fullName>
        <shortName evidence="8">TrpRS</shortName>
    </alternativeName>
</protein>
<dbReference type="EC" id="6.1.1.2" evidence="8"/>
<organism evidence="10">
    <name type="scientific">Candidatus Aschnera chinzeii</name>
    <dbReference type="NCBI Taxonomy" id="1485666"/>
    <lineage>
        <taxon>Bacteria</taxon>
        <taxon>Pseudomonadati</taxon>
        <taxon>Pseudomonadota</taxon>
        <taxon>Gammaproteobacteria</taxon>
        <taxon>Enterobacterales</taxon>
        <taxon>Enterobacteriaceae</taxon>
        <taxon>Candidatus Aschnera</taxon>
    </lineage>
</organism>
<feature type="binding site" evidence="8">
    <location>
        <begin position="159"/>
        <end position="161"/>
    </location>
    <ligand>
        <name>ATP</name>
        <dbReference type="ChEBI" id="CHEBI:30616"/>
    </ligand>
</feature>
<dbReference type="NCBIfam" id="TIGR00233">
    <property type="entry name" value="trpS"/>
    <property type="match status" value="1"/>
</dbReference>
<comment type="subunit">
    <text evidence="8">Homodimer.</text>
</comment>
<dbReference type="CDD" id="cd00806">
    <property type="entry name" value="TrpRS_core"/>
    <property type="match status" value="1"/>
</dbReference>
<evidence type="ECO:0000256" key="9">
    <source>
        <dbReference type="RuleBase" id="RU363036"/>
    </source>
</evidence>
<dbReference type="Gene3D" id="3.40.50.620">
    <property type="entry name" value="HUPs"/>
    <property type="match status" value="1"/>
</dbReference>
<evidence type="ECO:0000256" key="8">
    <source>
        <dbReference type="HAMAP-Rule" id="MF_00140"/>
    </source>
</evidence>
<keyword evidence="2 8" id="KW-0436">Ligase</keyword>
<feature type="short sequence motif" description="'HIGH' region" evidence="8">
    <location>
        <begin position="24"/>
        <end position="32"/>
    </location>
</feature>
<evidence type="ECO:0000256" key="1">
    <source>
        <dbReference type="ARBA" id="ARBA00005594"/>
    </source>
</evidence>
<evidence type="ECO:0000256" key="2">
    <source>
        <dbReference type="ARBA" id="ARBA00022598"/>
    </source>
</evidence>
<dbReference type="GO" id="GO:0004830">
    <property type="term" value="F:tryptophan-tRNA ligase activity"/>
    <property type="evidence" value="ECO:0007669"/>
    <property type="project" value="UniProtKB-UniRule"/>
</dbReference>
<reference evidence="10" key="1">
    <citation type="journal article" date="2023" name="Front. Microbiol.">
        <title>Genome analysis of Candidatus Aschnera chinzeii, the bacterial endosymbiont of the blood-sucking bat fly Penicillidia jenynsii (Insecta: Diptera: Nycteribiidae).</title>
        <authorList>
            <person name="Koga R."/>
            <person name="Moriyama M."/>
            <person name="Nozaki T."/>
            <person name="Fukatsu T."/>
        </authorList>
    </citation>
    <scope>NUCLEOTIDE SEQUENCE</scope>
    <source>
        <strain evidence="10">Kw-01</strain>
    </source>
</reference>
<dbReference type="SUPFAM" id="SSF52374">
    <property type="entry name" value="Nucleotidylyl transferase"/>
    <property type="match status" value="1"/>
</dbReference>
<keyword evidence="8" id="KW-0963">Cytoplasm</keyword>
<dbReference type="PANTHER" id="PTHR43766">
    <property type="entry name" value="TRYPTOPHAN--TRNA LIGASE, MITOCHONDRIAL"/>
    <property type="match status" value="1"/>
</dbReference>